<evidence type="ECO:0000256" key="2">
    <source>
        <dbReference type="ARBA" id="ARBA00022692"/>
    </source>
</evidence>
<dbReference type="OrthoDB" id="2242373at2"/>
<evidence type="ECO:0000259" key="6">
    <source>
        <dbReference type="Pfam" id="PF06271"/>
    </source>
</evidence>
<dbReference type="Pfam" id="PF06271">
    <property type="entry name" value="RDD"/>
    <property type="match status" value="1"/>
</dbReference>
<evidence type="ECO:0000313" key="8">
    <source>
        <dbReference type="Proteomes" id="UP000297253"/>
    </source>
</evidence>
<dbReference type="Proteomes" id="UP000297253">
    <property type="component" value="Unassembled WGS sequence"/>
</dbReference>
<reference evidence="7 8" key="1">
    <citation type="submission" date="2019-03" db="EMBL/GenBank/DDBJ databases">
        <title>Diversity of the mouse oral microbiome.</title>
        <authorList>
            <person name="Joseph S."/>
            <person name="Aduse-Opoku J."/>
            <person name="Curtis M."/>
            <person name="Wade W."/>
            <person name="Hashim A."/>
        </authorList>
    </citation>
    <scope>NUCLEOTIDE SEQUENCE [LARGE SCALE GENOMIC DNA]</scope>
    <source>
        <strain evidence="7 8">WM131</strain>
    </source>
</reference>
<protein>
    <submittedName>
        <fullName evidence="7">RDD family protein</fullName>
    </submittedName>
</protein>
<sequence>MSVLIFIQRILAALIDMIVIYLPLQFVLFVLFKGQMGHYLWMAQVLFLIYNVVCTTTFKGQTLGKYFAKLQVYPDVNSFAEMGQREAAKLLYFLPHFVGLIFIVISLAIYSKKQRFLHDIVGRSEVRVFGRTENNTTLH</sequence>
<dbReference type="EMBL" id="SPPD01000001">
    <property type="protein sequence ID" value="TFU98920.1"/>
    <property type="molecule type" value="Genomic_DNA"/>
</dbReference>
<keyword evidence="2 5" id="KW-0812">Transmembrane</keyword>
<proteinExistence type="predicted"/>
<evidence type="ECO:0000256" key="1">
    <source>
        <dbReference type="ARBA" id="ARBA00004141"/>
    </source>
</evidence>
<dbReference type="InterPro" id="IPR010432">
    <property type="entry name" value="RDD"/>
</dbReference>
<feature type="transmembrane region" description="Helical" evidence="5">
    <location>
        <begin position="6"/>
        <end position="32"/>
    </location>
</feature>
<dbReference type="GO" id="GO:0016020">
    <property type="term" value="C:membrane"/>
    <property type="evidence" value="ECO:0007669"/>
    <property type="project" value="UniProtKB-SubCell"/>
</dbReference>
<evidence type="ECO:0000256" key="3">
    <source>
        <dbReference type="ARBA" id="ARBA00022989"/>
    </source>
</evidence>
<accession>A0A4Y9JD23</accession>
<keyword evidence="4 5" id="KW-0472">Membrane</keyword>
<keyword evidence="3 5" id="KW-1133">Transmembrane helix</keyword>
<comment type="caution">
    <text evidence="7">The sequence shown here is derived from an EMBL/GenBank/DDBJ whole genome shotgun (WGS) entry which is preliminary data.</text>
</comment>
<organism evidence="7 8">
    <name type="scientific">Streptococcus cuniculi</name>
    <dbReference type="NCBI Taxonomy" id="1432788"/>
    <lineage>
        <taxon>Bacteria</taxon>
        <taxon>Bacillati</taxon>
        <taxon>Bacillota</taxon>
        <taxon>Bacilli</taxon>
        <taxon>Lactobacillales</taxon>
        <taxon>Streptococcaceae</taxon>
        <taxon>Streptococcus</taxon>
    </lineage>
</organism>
<evidence type="ECO:0000256" key="4">
    <source>
        <dbReference type="ARBA" id="ARBA00023136"/>
    </source>
</evidence>
<dbReference type="AlphaFoldDB" id="A0A4Y9JD23"/>
<feature type="domain" description="RDD" evidence="6">
    <location>
        <begin position="7"/>
        <end position="122"/>
    </location>
</feature>
<evidence type="ECO:0000313" key="7">
    <source>
        <dbReference type="EMBL" id="TFU98920.1"/>
    </source>
</evidence>
<evidence type="ECO:0000256" key="5">
    <source>
        <dbReference type="SAM" id="Phobius"/>
    </source>
</evidence>
<feature type="transmembrane region" description="Helical" evidence="5">
    <location>
        <begin position="90"/>
        <end position="110"/>
    </location>
</feature>
<dbReference type="RefSeq" id="WP_135181047.1">
    <property type="nucleotide sequence ID" value="NZ_JADGKZ010000001.1"/>
</dbReference>
<comment type="subcellular location">
    <subcellularLocation>
        <location evidence="1">Membrane</location>
        <topology evidence="1">Multi-pass membrane protein</topology>
    </subcellularLocation>
</comment>
<name>A0A4Y9JD23_9STRE</name>
<feature type="transmembrane region" description="Helical" evidence="5">
    <location>
        <begin position="39"/>
        <end position="58"/>
    </location>
</feature>
<gene>
    <name evidence="7" type="ORF">E4T82_01025</name>
</gene>